<name>A0A4Q0VJJ9_9LACO</name>
<dbReference type="GO" id="GO:0009986">
    <property type="term" value="C:cell surface"/>
    <property type="evidence" value="ECO:0007669"/>
    <property type="project" value="UniProtKB-SubCell"/>
</dbReference>
<reference evidence="3 4" key="1">
    <citation type="submission" date="2018-08" db="EMBL/GenBank/DDBJ databases">
        <title>Lactobacillus suantsai sp. nov., isolated from traditional fermented suan-tsai in Taiwan.</title>
        <authorList>
            <person name="Huang C.-H."/>
        </authorList>
    </citation>
    <scope>NUCLEOTIDE SEQUENCE [LARGE SCALE GENOMIC DNA]</scope>
    <source>
        <strain evidence="3 4">BCRC 12945</strain>
    </source>
</reference>
<keyword evidence="2" id="KW-0178">Competence</keyword>
<evidence type="ECO:0000256" key="2">
    <source>
        <dbReference type="ARBA" id="ARBA00023287"/>
    </source>
</evidence>
<organism evidence="3 4">
    <name type="scientific">Levilactobacillus suantsaii</name>
    <dbReference type="NCBI Taxonomy" id="2292255"/>
    <lineage>
        <taxon>Bacteria</taxon>
        <taxon>Bacillati</taxon>
        <taxon>Bacillota</taxon>
        <taxon>Bacilli</taxon>
        <taxon>Lactobacillales</taxon>
        <taxon>Lactobacillaceae</taxon>
        <taxon>Levilactobacillus</taxon>
    </lineage>
</organism>
<comment type="subcellular location">
    <subcellularLocation>
        <location evidence="1">Cell surface</location>
    </subcellularLocation>
</comment>
<accession>A0A4Q0VJJ9</accession>
<proteinExistence type="predicted"/>
<evidence type="ECO:0000256" key="1">
    <source>
        <dbReference type="ARBA" id="ARBA00004241"/>
    </source>
</evidence>
<protein>
    <submittedName>
        <fullName evidence="3">Competence protein ComGF</fullName>
    </submittedName>
</protein>
<dbReference type="AlphaFoldDB" id="A0A4Q0VJJ9"/>
<comment type="caution">
    <text evidence="3">The sequence shown here is derived from an EMBL/GenBank/DDBJ whole genome shotgun (WGS) entry which is preliminary data.</text>
</comment>
<keyword evidence="4" id="KW-1185">Reference proteome</keyword>
<dbReference type="EMBL" id="QXIL01000002">
    <property type="protein sequence ID" value="RXI79752.1"/>
    <property type="molecule type" value="Genomic_DNA"/>
</dbReference>
<evidence type="ECO:0000313" key="3">
    <source>
        <dbReference type="EMBL" id="RXI79752.1"/>
    </source>
</evidence>
<sequence>MRSHQGFTLIEAVLALGIAALLVGLTTGWARALSFPLQTDATEFYEMLAVLEVPQRYSVDKVSATELTLKDWTEKQKIVTLSVDHDGMLKLSSQTGQGYLPLLAHVTKLNWQKTTSPDLVRLNLKQEGLPWRHTIVDFRGGS</sequence>
<dbReference type="OrthoDB" id="2291292at2"/>
<dbReference type="Proteomes" id="UP000290602">
    <property type="component" value="Unassembled WGS sequence"/>
</dbReference>
<dbReference type="InterPro" id="IPR012902">
    <property type="entry name" value="N_methyl_site"/>
</dbReference>
<gene>
    <name evidence="3" type="ORF">DXH47_01045</name>
</gene>
<evidence type="ECO:0000313" key="4">
    <source>
        <dbReference type="Proteomes" id="UP000290602"/>
    </source>
</evidence>
<dbReference type="RefSeq" id="WP_129031240.1">
    <property type="nucleotide sequence ID" value="NZ_CP059603.1"/>
</dbReference>
<dbReference type="Pfam" id="PF07963">
    <property type="entry name" value="N_methyl"/>
    <property type="match status" value="1"/>
</dbReference>
<dbReference type="GO" id="GO:0030420">
    <property type="term" value="P:establishment of competence for transformation"/>
    <property type="evidence" value="ECO:0007669"/>
    <property type="project" value="UniProtKB-KW"/>
</dbReference>